<dbReference type="InterPro" id="IPR027124">
    <property type="entry name" value="Swc5/CFDP1/2"/>
</dbReference>
<dbReference type="Gene3D" id="3.60.10.10">
    <property type="entry name" value="Endonuclease/exonuclease/phosphatase"/>
    <property type="match status" value="1"/>
</dbReference>
<evidence type="ECO:0000313" key="2">
    <source>
        <dbReference type="EMBL" id="KAJ8041096.1"/>
    </source>
</evidence>
<evidence type="ECO:0000313" key="3">
    <source>
        <dbReference type="Proteomes" id="UP001152320"/>
    </source>
</evidence>
<accession>A0A9Q1C9A4</accession>
<name>A0A9Q1C9A4_HOLLE</name>
<dbReference type="Proteomes" id="UP001152320">
    <property type="component" value="Chromosome 5"/>
</dbReference>
<evidence type="ECO:0000259" key="1">
    <source>
        <dbReference type="Pfam" id="PF03372"/>
    </source>
</evidence>
<feature type="domain" description="Endonuclease/exonuclease/phosphatase" evidence="1">
    <location>
        <begin position="7"/>
        <end position="175"/>
    </location>
</feature>
<proteinExistence type="predicted"/>
<dbReference type="OrthoDB" id="6156371at2759"/>
<sequence length="230" mass="25976">MKLKLGTCNVRILLDNSRKDRPTCRTAFVAREFTRYHVGIAALSETRFADRGELTEIDCGFTFFWSGRLSTKKRETGGGFVVRSHIVKKLAKLPKGVNEFLMTLLLPLGKKNAFIISAFAPTMTNPDDVKDQFYEELETIITRVPQTDKLILLGDFNARVASDHRVWENVIGKHGIGKCNSNGLLLVKTCATHDLVITYTMFRLPTHKRYPGCTLAPSTGTYRLCHHQEE</sequence>
<protein>
    <submittedName>
        <fullName evidence="2">Craniofacial development protein 2</fullName>
    </submittedName>
</protein>
<dbReference type="InterPro" id="IPR005135">
    <property type="entry name" value="Endo/exonuclease/phosphatase"/>
</dbReference>
<gene>
    <name evidence="2" type="ORF">HOLleu_11816</name>
</gene>
<organism evidence="2 3">
    <name type="scientific">Holothuria leucospilota</name>
    <name type="common">Black long sea cucumber</name>
    <name type="synonym">Mertensiothuria leucospilota</name>
    <dbReference type="NCBI Taxonomy" id="206669"/>
    <lineage>
        <taxon>Eukaryota</taxon>
        <taxon>Metazoa</taxon>
        <taxon>Echinodermata</taxon>
        <taxon>Eleutherozoa</taxon>
        <taxon>Echinozoa</taxon>
        <taxon>Holothuroidea</taxon>
        <taxon>Aspidochirotacea</taxon>
        <taxon>Aspidochirotida</taxon>
        <taxon>Holothuriidae</taxon>
        <taxon>Holothuria</taxon>
    </lineage>
</organism>
<keyword evidence="3" id="KW-1185">Reference proteome</keyword>
<dbReference type="PANTHER" id="PTHR23227">
    <property type="entry name" value="BUCENTAUR RELATED"/>
    <property type="match status" value="1"/>
</dbReference>
<comment type="caution">
    <text evidence="2">The sequence shown here is derived from an EMBL/GenBank/DDBJ whole genome shotgun (WGS) entry which is preliminary data.</text>
</comment>
<reference evidence="2" key="1">
    <citation type="submission" date="2021-10" db="EMBL/GenBank/DDBJ databases">
        <title>Tropical sea cucumber genome reveals ecological adaptation and Cuvierian tubules defense mechanism.</title>
        <authorList>
            <person name="Chen T."/>
        </authorList>
    </citation>
    <scope>NUCLEOTIDE SEQUENCE</scope>
    <source>
        <strain evidence="2">Nanhai2018</strain>
        <tissue evidence="2">Muscle</tissue>
    </source>
</reference>
<dbReference type="EMBL" id="JAIZAY010000005">
    <property type="protein sequence ID" value="KAJ8041096.1"/>
    <property type="molecule type" value="Genomic_DNA"/>
</dbReference>
<dbReference type="AlphaFoldDB" id="A0A9Q1C9A4"/>
<dbReference type="Pfam" id="PF03372">
    <property type="entry name" value="Exo_endo_phos"/>
    <property type="match status" value="1"/>
</dbReference>
<dbReference type="GO" id="GO:0003824">
    <property type="term" value="F:catalytic activity"/>
    <property type="evidence" value="ECO:0007669"/>
    <property type="project" value="InterPro"/>
</dbReference>
<dbReference type="SUPFAM" id="SSF56219">
    <property type="entry name" value="DNase I-like"/>
    <property type="match status" value="1"/>
</dbReference>
<dbReference type="PANTHER" id="PTHR23227:SF84">
    <property type="entry name" value="ENDONUCLEASE_EXONUCLEASE_PHOSPHATASE DOMAIN-CONTAINING PROTEIN"/>
    <property type="match status" value="1"/>
</dbReference>
<dbReference type="InterPro" id="IPR036691">
    <property type="entry name" value="Endo/exonu/phosph_ase_sf"/>
</dbReference>